<dbReference type="Proteomes" id="UP000826195">
    <property type="component" value="Unassembled WGS sequence"/>
</dbReference>
<protein>
    <recommendedName>
        <fullName evidence="5">Retrotransposon gag domain-containing protein</fullName>
    </recommendedName>
</protein>
<keyword evidence="1" id="KW-0175">Coiled coil</keyword>
<comment type="caution">
    <text evidence="3">The sequence shown here is derived from an EMBL/GenBank/DDBJ whole genome shotgun (WGS) entry which is preliminary data.</text>
</comment>
<feature type="region of interest" description="Disordered" evidence="2">
    <location>
        <begin position="308"/>
        <end position="330"/>
    </location>
</feature>
<keyword evidence="4" id="KW-1185">Reference proteome</keyword>
<evidence type="ECO:0000313" key="4">
    <source>
        <dbReference type="Proteomes" id="UP000826195"/>
    </source>
</evidence>
<evidence type="ECO:0000313" key="3">
    <source>
        <dbReference type="EMBL" id="KAH0552724.1"/>
    </source>
</evidence>
<evidence type="ECO:0000256" key="1">
    <source>
        <dbReference type="SAM" id="Coils"/>
    </source>
</evidence>
<gene>
    <name evidence="3" type="ORF">KQX54_014474</name>
</gene>
<accession>A0AAV7IHK5</accession>
<evidence type="ECO:0008006" key="5">
    <source>
        <dbReference type="Google" id="ProtNLM"/>
    </source>
</evidence>
<dbReference type="AlphaFoldDB" id="A0AAV7IHK5"/>
<proteinExistence type="predicted"/>
<reference evidence="3 4" key="1">
    <citation type="journal article" date="2021" name="J. Hered.">
        <title>A chromosome-level genome assembly of the parasitoid wasp, Cotesia glomerata (Hymenoptera: Braconidae).</title>
        <authorList>
            <person name="Pinto B.J."/>
            <person name="Weis J.J."/>
            <person name="Gamble T."/>
            <person name="Ode P.J."/>
            <person name="Paul R."/>
            <person name="Zaspel J.M."/>
        </authorList>
    </citation>
    <scope>NUCLEOTIDE SEQUENCE [LARGE SCALE GENOMIC DNA]</scope>
    <source>
        <strain evidence="3">CgM1</strain>
    </source>
</reference>
<dbReference type="EMBL" id="JAHXZJ010001492">
    <property type="protein sequence ID" value="KAH0552724.1"/>
    <property type="molecule type" value="Genomic_DNA"/>
</dbReference>
<sequence length="584" mass="66096">MQKRRRRAHYATYEGLNLSNISEKSSENSITPQSSLDATINQPKVTQVQILNPPLKLLSIPDDRQSQAIQTNAEDSLPPEQIPSIIDMSLLTASFNQDKLSQPAKDDVAITDFIHRLSQRVDQIDGKLEHVSQVLIVLSTTTVTTNNLQGAVETVCKKIEACDQNIRDRVTMIDNRVVQMETQHNQLRDSVRTLDSQATAVRELELQNHDLRDEVVNGNETNSAMKHEIGKIGSVTTEFGKMLTGAQIAVRTTLNYTSRIAKAVASVPEIRESSTPPSDNLKNMSANEERLFQLIREIPRISLRVPVSSATRTDTQPVQNQSTGLNDSPVHYSSRVNQTGSILNNSTEDQLTEIWQELAKLGTKNQSQVPLKGAGDNARNNTSGNRPCDQEDLIVLEKLARARNLGFTEEEAQPKIYLQELQEFKAEQQILDKDALSLVKTLFAKTLAQWLRLNSYRWTTWKDFVNAFTIYFIQPRADSEISAEIYNKYQTADQEARVFIDEMQKLFIEMTSPPSKEIQVNIIVQRLTKQLQVELRTSPTTFTEYIGFRLAVNMAMTNLQYLSKAYDENEKFFVKKKSHTQPPV</sequence>
<feature type="coiled-coil region" evidence="1">
    <location>
        <begin position="194"/>
        <end position="221"/>
    </location>
</feature>
<feature type="region of interest" description="Disordered" evidence="2">
    <location>
        <begin position="366"/>
        <end position="386"/>
    </location>
</feature>
<name>A0AAV7IHK5_COTGL</name>
<feature type="compositionally biased region" description="Polar residues" evidence="2">
    <location>
        <begin position="308"/>
        <end position="326"/>
    </location>
</feature>
<organism evidence="3 4">
    <name type="scientific">Cotesia glomerata</name>
    <name type="common">Lepidopteran parasitic wasp</name>
    <name type="synonym">Apanteles glomeratus</name>
    <dbReference type="NCBI Taxonomy" id="32391"/>
    <lineage>
        <taxon>Eukaryota</taxon>
        <taxon>Metazoa</taxon>
        <taxon>Ecdysozoa</taxon>
        <taxon>Arthropoda</taxon>
        <taxon>Hexapoda</taxon>
        <taxon>Insecta</taxon>
        <taxon>Pterygota</taxon>
        <taxon>Neoptera</taxon>
        <taxon>Endopterygota</taxon>
        <taxon>Hymenoptera</taxon>
        <taxon>Apocrita</taxon>
        <taxon>Ichneumonoidea</taxon>
        <taxon>Braconidae</taxon>
        <taxon>Microgastrinae</taxon>
        <taxon>Cotesia</taxon>
    </lineage>
</organism>
<evidence type="ECO:0000256" key="2">
    <source>
        <dbReference type="SAM" id="MobiDB-lite"/>
    </source>
</evidence>